<feature type="chain" id="PRO_5001627953" description="Dystroglycan-type cadherin-like domain-containing protein" evidence="2">
    <location>
        <begin position="30"/>
        <end position="1062"/>
    </location>
</feature>
<dbReference type="RefSeq" id="XP_013240486.1">
    <property type="nucleotide sequence ID" value="XM_013385032.1"/>
</dbReference>
<dbReference type="InParanoid" id="A0A066V7V3"/>
<name>A0A066V7V3_TILAU</name>
<feature type="compositionally biased region" description="Low complexity" evidence="1">
    <location>
        <begin position="886"/>
        <end position="904"/>
    </location>
</feature>
<dbReference type="InterPro" id="IPR006644">
    <property type="entry name" value="Cadg"/>
</dbReference>
<feature type="compositionally biased region" description="Polar residues" evidence="1">
    <location>
        <begin position="1009"/>
        <end position="1019"/>
    </location>
</feature>
<dbReference type="GO" id="GO:0005509">
    <property type="term" value="F:calcium ion binding"/>
    <property type="evidence" value="ECO:0007669"/>
    <property type="project" value="InterPro"/>
</dbReference>
<comment type="caution">
    <text evidence="4">The sequence shown here is derived from an EMBL/GenBank/DDBJ whole genome shotgun (WGS) entry which is preliminary data.</text>
</comment>
<dbReference type="SMART" id="SM00736">
    <property type="entry name" value="CADG"/>
    <property type="match status" value="2"/>
</dbReference>
<evidence type="ECO:0000313" key="5">
    <source>
        <dbReference type="Proteomes" id="UP000027361"/>
    </source>
</evidence>
<feature type="domain" description="Dystroglycan-type cadherin-like" evidence="3">
    <location>
        <begin position="144"/>
        <end position="255"/>
    </location>
</feature>
<evidence type="ECO:0000256" key="1">
    <source>
        <dbReference type="SAM" id="MobiDB-lite"/>
    </source>
</evidence>
<dbReference type="GeneID" id="25267399"/>
<feature type="compositionally biased region" description="Low complexity" evidence="1">
    <location>
        <begin position="642"/>
        <end position="657"/>
    </location>
</feature>
<protein>
    <recommendedName>
        <fullName evidence="3">Dystroglycan-type cadherin-like domain-containing protein</fullName>
    </recommendedName>
</protein>
<feature type="compositionally biased region" description="Polar residues" evidence="1">
    <location>
        <begin position="658"/>
        <end position="671"/>
    </location>
</feature>
<reference evidence="4 5" key="1">
    <citation type="submission" date="2014-05" db="EMBL/GenBank/DDBJ databases">
        <title>Draft genome sequence of a rare smut relative, Tilletiaria anomala UBC 951.</title>
        <authorList>
            <consortium name="DOE Joint Genome Institute"/>
            <person name="Toome M."/>
            <person name="Kuo A."/>
            <person name="Henrissat B."/>
            <person name="Lipzen A."/>
            <person name="Tritt A."/>
            <person name="Yoshinaga Y."/>
            <person name="Zane M."/>
            <person name="Barry K."/>
            <person name="Grigoriev I.V."/>
            <person name="Spatafora J.W."/>
            <person name="Aimea M.C."/>
        </authorList>
    </citation>
    <scope>NUCLEOTIDE SEQUENCE [LARGE SCALE GENOMIC DNA]</scope>
    <source>
        <strain evidence="4 5">UBC 951</strain>
    </source>
</reference>
<feature type="region of interest" description="Disordered" evidence="1">
    <location>
        <begin position="633"/>
        <end position="717"/>
    </location>
</feature>
<dbReference type="EMBL" id="JMSN01000130">
    <property type="protein sequence ID" value="KDN37807.1"/>
    <property type="molecule type" value="Genomic_DNA"/>
</dbReference>
<dbReference type="STRING" id="1037660.A0A066V7V3"/>
<dbReference type="HOGENOM" id="CLU_262316_0_0_1"/>
<feature type="domain" description="Dystroglycan-type cadherin-like" evidence="3">
    <location>
        <begin position="32"/>
        <end position="134"/>
    </location>
</feature>
<feature type="compositionally biased region" description="Polar residues" evidence="1">
    <location>
        <begin position="693"/>
        <end position="703"/>
    </location>
</feature>
<feature type="signal peptide" evidence="2">
    <location>
        <begin position="1"/>
        <end position="29"/>
    </location>
</feature>
<evidence type="ECO:0000256" key="2">
    <source>
        <dbReference type="SAM" id="SignalP"/>
    </source>
</evidence>
<feature type="region of interest" description="Disordered" evidence="1">
    <location>
        <begin position="1008"/>
        <end position="1032"/>
    </location>
</feature>
<keyword evidence="5" id="KW-1185">Reference proteome</keyword>
<dbReference type="InterPro" id="IPR013783">
    <property type="entry name" value="Ig-like_fold"/>
</dbReference>
<keyword evidence="2" id="KW-0732">Signal</keyword>
<proteinExistence type="predicted"/>
<dbReference type="Gene3D" id="2.60.40.10">
    <property type="entry name" value="Immunoglobulins"/>
    <property type="match status" value="4"/>
</dbReference>
<sequence length="1062" mass="112580">MSGSSAMSSPMGRWAMAALLTMSLSSVQAALTVNNSLASQLPELGHAGQPFQWTFSDNTFTDDSKPNGPPAGLTYEVDGLPPWCKFDPAQRSFSGTPQNTDLGKSWITLTANDAAAQSDSDGFMLSVIRAPAPTLAMPLPQQLPVASSLGPANILADGAQHIPLGWSFSIGFNGDTFTLPDGSDVYLSAKLATGAPLPGWLHFSADTNTFFGVAPTQPGPEGASFDVVMTGSNLPGYGGPTTSFTIVVSQHALTLGGPLRSVNATVGDSFRYSIPTSGLKLDGRQSPPSNHITMKVDTSHVPWLTFDATNSSIAGTPPDNLIPANSTNIVTVQVPVTFADTFNNSLPANLSLNIYPSIFTGSMLPNIIVDPGTPFNRSLSSLIRTPVNSSKPLLSVQYDPATAARWLTFDNSTYLLSGRPPMNPSEDRVKVFLHASSNSTDDIVHTGQASFSIAVTGDSDTGLGGSGAGASPSGGLSPQGRVALGASLGTAGGLIMLVALMICCRRWMAVEDHDANGRVKHYGSGSDDDVTLAGSIGSKSPKMGIIAYKPSWQHNEKQLGTPSTLVPSPSPDHTAIKLGNNGNIYEDAVRHYHDAEALQRAAAADARPQKHVFFKSILKQPRKPPISISISRPQMQEDEHSGSSTGLGLSLDGQTSDQPYRTSPTRSQRSLGSRKASWETDIFHENITPASPAGSTTPRSTASRGEDMPVRRSGPARRLLESAIRQRGGHAKESPAFTTTQRFEKQPMAEEEATEEGDLANAEVKYVSQVSLRSVQRHQPALMTIARNVSSKVQVDDSDGVFDDAEDEIRDLKSVGDKQTGSSKRLSALSYTTDHNGPGAVEGGVIYDQRVPPSPAPGSIFGAASISSQTRPEETMRTVGAPAPVPQVAQQASSVRSSSRPSSRTSWTEDMVQVVVADFGEMLRTKIKLRQPPPLQGGAPGSPGKRSARKTVYLPVLDDDQSSDHLQLPLWLSWLSWDPRLCELSGMVPADLGPHAVQIPLALVARTTPDASASTHSRQNSSGSNKTTTGTEDEIVARMVLELKPPGYAPPVGGAPMELFKY</sequence>
<gene>
    <name evidence="4" type="ORF">K437DRAFT_35087</name>
</gene>
<feature type="region of interest" description="Disordered" evidence="1">
    <location>
        <begin position="927"/>
        <end position="948"/>
    </location>
</feature>
<dbReference type="AlphaFoldDB" id="A0A066V7V3"/>
<evidence type="ECO:0000259" key="3">
    <source>
        <dbReference type="SMART" id="SM00736"/>
    </source>
</evidence>
<dbReference type="Proteomes" id="UP000027361">
    <property type="component" value="Unassembled WGS sequence"/>
</dbReference>
<feature type="region of interest" description="Disordered" evidence="1">
    <location>
        <begin position="868"/>
        <end position="907"/>
    </location>
</feature>
<accession>A0A066V7V3</accession>
<dbReference type="Pfam" id="PF05345">
    <property type="entry name" value="He_PIG"/>
    <property type="match status" value="2"/>
</dbReference>
<feature type="compositionally biased region" description="Low complexity" evidence="1">
    <location>
        <begin position="1020"/>
        <end position="1030"/>
    </location>
</feature>
<evidence type="ECO:0000313" key="4">
    <source>
        <dbReference type="EMBL" id="KDN37807.1"/>
    </source>
</evidence>
<dbReference type="SUPFAM" id="SSF49313">
    <property type="entry name" value="Cadherin-like"/>
    <property type="match status" value="3"/>
</dbReference>
<dbReference type="InterPro" id="IPR015919">
    <property type="entry name" value="Cadherin-like_sf"/>
</dbReference>
<organism evidence="4 5">
    <name type="scientific">Tilletiaria anomala (strain ATCC 24038 / CBS 436.72 / UBC 951)</name>
    <dbReference type="NCBI Taxonomy" id="1037660"/>
    <lineage>
        <taxon>Eukaryota</taxon>
        <taxon>Fungi</taxon>
        <taxon>Dikarya</taxon>
        <taxon>Basidiomycota</taxon>
        <taxon>Ustilaginomycotina</taxon>
        <taxon>Exobasidiomycetes</taxon>
        <taxon>Georgefischeriales</taxon>
        <taxon>Tilletiariaceae</taxon>
        <taxon>Tilletiaria</taxon>
    </lineage>
</organism>
<dbReference type="GO" id="GO:0016020">
    <property type="term" value="C:membrane"/>
    <property type="evidence" value="ECO:0007669"/>
    <property type="project" value="InterPro"/>
</dbReference>
<dbReference type="OrthoDB" id="414243at2759"/>
<dbReference type="OMA" id="HRNAHIS"/>